<evidence type="ECO:0000256" key="1">
    <source>
        <dbReference type="SAM" id="MobiDB-lite"/>
    </source>
</evidence>
<evidence type="ECO:0000313" key="4">
    <source>
        <dbReference type="Proteomes" id="UP001464891"/>
    </source>
</evidence>
<evidence type="ECO:0000259" key="2">
    <source>
        <dbReference type="PROSITE" id="PS50914"/>
    </source>
</evidence>
<proteinExistence type="predicted"/>
<feature type="region of interest" description="Disordered" evidence="1">
    <location>
        <begin position="15"/>
        <end position="64"/>
    </location>
</feature>
<dbReference type="EMBL" id="JAMPKM010000001">
    <property type="protein sequence ID" value="MEP0815606.1"/>
    <property type="molecule type" value="Genomic_DNA"/>
</dbReference>
<organism evidence="3 4">
    <name type="scientific">Trichocoleus desertorum GB2-A4</name>
    <dbReference type="NCBI Taxonomy" id="2933944"/>
    <lineage>
        <taxon>Bacteria</taxon>
        <taxon>Bacillati</taxon>
        <taxon>Cyanobacteriota</taxon>
        <taxon>Cyanophyceae</taxon>
        <taxon>Leptolyngbyales</taxon>
        <taxon>Trichocoleusaceae</taxon>
        <taxon>Trichocoleus</taxon>
    </lineage>
</organism>
<keyword evidence="4" id="KW-1185">Reference proteome</keyword>
<feature type="domain" description="BON" evidence="2">
    <location>
        <begin position="64"/>
        <end position="133"/>
    </location>
</feature>
<dbReference type="Proteomes" id="UP001464891">
    <property type="component" value="Unassembled WGS sequence"/>
</dbReference>
<comment type="caution">
    <text evidence="3">The sequence shown here is derived from an EMBL/GenBank/DDBJ whole genome shotgun (WGS) entry which is preliminary data.</text>
</comment>
<reference evidence="3 4" key="1">
    <citation type="submission" date="2022-04" db="EMBL/GenBank/DDBJ databases">
        <title>Positive selection, recombination, and allopatry shape intraspecific diversity of widespread and dominant cyanobacteria.</title>
        <authorList>
            <person name="Wei J."/>
            <person name="Shu W."/>
            <person name="Hu C."/>
        </authorList>
    </citation>
    <scope>NUCLEOTIDE SEQUENCE [LARGE SCALE GENOMIC DNA]</scope>
    <source>
        <strain evidence="3 4">GB2-A4</strain>
    </source>
</reference>
<sequence length="133" mass="14473">MTWLERHFGQECSKKFQSETQKHPDEAGMTPGLTGEYDLELREKAGMHQPPPAPEHMGLEGEYDPAGLSKRVAIAFDRDPQISEIDSLEIDQNGGTIILKGSVPNSEILEHITGMAAKVDGTQAVDTSQVSVA</sequence>
<gene>
    <name evidence="3" type="ORF">NC998_00680</name>
</gene>
<feature type="compositionally biased region" description="Basic and acidic residues" evidence="1">
    <location>
        <begin position="15"/>
        <end position="26"/>
    </location>
</feature>
<accession>A0ABV0J1E8</accession>
<dbReference type="PROSITE" id="PS50914">
    <property type="entry name" value="BON"/>
    <property type="match status" value="1"/>
</dbReference>
<evidence type="ECO:0000313" key="3">
    <source>
        <dbReference type="EMBL" id="MEP0815606.1"/>
    </source>
</evidence>
<dbReference type="RefSeq" id="WP_190431154.1">
    <property type="nucleotide sequence ID" value="NZ_JAMPKM010000001.1"/>
</dbReference>
<protein>
    <recommendedName>
        <fullName evidence="2">BON domain-containing protein</fullName>
    </recommendedName>
</protein>
<name>A0ABV0J1E8_9CYAN</name>
<dbReference type="InterPro" id="IPR007055">
    <property type="entry name" value="BON_dom"/>
</dbReference>